<dbReference type="RefSeq" id="WP_006955034.1">
    <property type="nucleotide sequence ID" value="NZ_CH672404.1"/>
</dbReference>
<dbReference type="PROSITE" id="PS50887">
    <property type="entry name" value="GGDEF"/>
    <property type="match status" value="1"/>
</dbReference>
<feature type="transmembrane region" description="Helical" evidence="5">
    <location>
        <begin position="258"/>
        <end position="280"/>
    </location>
</feature>
<gene>
    <name evidence="8" type="ORF">OS145_11726</name>
</gene>
<dbReference type="PANTHER" id="PTHR46663">
    <property type="entry name" value="DIGUANYLATE CYCLASE DGCT-RELATED"/>
    <property type="match status" value="1"/>
</dbReference>
<dbReference type="SMART" id="SM01079">
    <property type="entry name" value="CHASE"/>
    <property type="match status" value="1"/>
</dbReference>
<dbReference type="Pfam" id="PF03924">
    <property type="entry name" value="CHASE"/>
    <property type="match status" value="1"/>
</dbReference>
<evidence type="ECO:0000256" key="3">
    <source>
        <dbReference type="ARBA" id="ARBA00022989"/>
    </source>
</evidence>
<accession>A0ABM9WLY4</accession>
<evidence type="ECO:0000313" key="8">
    <source>
        <dbReference type="EMBL" id="EAQ31958.1"/>
    </source>
</evidence>
<evidence type="ECO:0000259" key="7">
    <source>
        <dbReference type="PROSITE" id="PS50887"/>
    </source>
</evidence>
<proteinExistence type="predicted"/>
<dbReference type="NCBIfam" id="TIGR00254">
    <property type="entry name" value="GGDEF"/>
    <property type="match status" value="1"/>
</dbReference>
<keyword evidence="2 5" id="KW-0812">Transmembrane</keyword>
<reference evidence="8 9" key="1">
    <citation type="submission" date="2006-01" db="EMBL/GenBank/DDBJ databases">
        <authorList>
            <person name="Brettar I."/>
            <person name="Hofle M."/>
            <person name="Ferriera S."/>
            <person name="Johnson J."/>
            <person name="Kravitz S."/>
            <person name="Halpern A."/>
            <person name="Remington K."/>
            <person name="Beeson K."/>
            <person name="Tran B."/>
            <person name="Rogers Y.-H."/>
            <person name="Friedman R."/>
            <person name="Venter J.C."/>
        </authorList>
    </citation>
    <scope>NUCLEOTIDE SEQUENCE [LARGE SCALE GENOMIC DNA]</scope>
    <source>
        <strain evidence="8 9">OS145</strain>
    </source>
</reference>
<keyword evidence="3 5" id="KW-1133">Transmembrane helix</keyword>
<dbReference type="SUPFAM" id="SSF55073">
    <property type="entry name" value="Nucleotide cyclase"/>
    <property type="match status" value="1"/>
</dbReference>
<evidence type="ECO:0000259" key="6">
    <source>
        <dbReference type="PROSITE" id="PS50839"/>
    </source>
</evidence>
<dbReference type="InterPro" id="IPR043128">
    <property type="entry name" value="Rev_trsase/Diguanyl_cyclase"/>
</dbReference>
<dbReference type="PROSITE" id="PS50839">
    <property type="entry name" value="CHASE"/>
    <property type="match status" value="1"/>
</dbReference>
<evidence type="ECO:0000256" key="1">
    <source>
        <dbReference type="ARBA" id="ARBA00004370"/>
    </source>
</evidence>
<dbReference type="InterPro" id="IPR029787">
    <property type="entry name" value="Nucleotide_cyclase"/>
</dbReference>
<dbReference type="EMBL" id="AAMX01000010">
    <property type="protein sequence ID" value="EAQ31958.1"/>
    <property type="molecule type" value="Genomic_DNA"/>
</dbReference>
<dbReference type="InterPro" id="IPR000160">
    <property type="entry name" value="GGDEF_dom"/>
</dbReference>
<evidence type="ECO:0000256" key="2">
    <source>
        <dbReference type="ARBA" id="ARBA00022692"/>
    </source>
</evidence>
<evidence type="ECO:0000313" key="9">
    <source>
        <dbReference type="Proteomes" id="UP000016543"/>
    </source>
</evidence>
<organism evidence="8 9">
    <name type="scientific">Idiomarina baltica OS145</name>
    <dbReference type="NCBI Taxonomy" id="314276"/>
    <lineage>
        <taxon>Bacteria</taxon>
        <taxon>Pseudomonadati</taxon>
        <taxon>Pseudomonadota</taxon>
        <taxon>Gammaproteobacteria</taxon>
        <taxon>Alteromonadales</taxon>
        <taxon>Idiomarinaceae</taxon>
        <taxon>Idiomarina</taxon>
    </lineage>
</organism>
<dbReference type="Proteomes" id="UP000016543">
    <property type="component" value="Unassembled WGS sequence"/>
</dbReference>
<evidence type="ECO:0000256" key="4">
    <source>
        <dbReference type="ARBA" id="ARBA00023136"/>
    </source>
</evidence>
<sequence length="447" mass="50201">MKKQQYIVSIIIFIVYMLAVIQATDIIVGLLKEREQTKQNERLREVVSLAKSKLEAELFRDVFLADSLATVITIDPQIAIENWTSLGKKLMGKSTHVRNVGIAPNDVILLNYPPKGNEKAIGLDFRTVPKQYRTVLKARQLQDVFLSGPLELVQGGMAVIARFPVFNDYPQNKDYWGSISVVIDYQSLMRVSGFSALSNAPIAIRGVDAEGDNGEVFFGDKQIFQNADFTTSINIPNGEWIVGAQFDRGVPLNLSRQLLALRIGLISLGLLIFAAVFALWRSYRVVRRFAHEDELTGLYNRRYTMNHLNQLTAGSYKRQSFAVLNIDLNGFKAVNDIYGHEAGDQLLKLVANEILNGVRMTDVVARVGGDEFIVIMHRVKHEDSAQRLADCLRQKIEHRVLHWGTATIQPSLSIGVAVFNASEHTVKDVLIRADEAMYRDKAQQRTS</sequence>
<dbReference type="SMART" id="SM00267">
    <property type="entry name" value="GGDEF"/>
    <property type="match status" value="1"/>
</dbReference>
<keyword evidence="4 5" id="KW-0472">Membrane</keyword>
<feature type="transmembrane region" description="Helical" evidence="5">
    <location>
        <begin position="6"/>
        <end position="31"/>
    </location>
</feature>
<dbReference type="Pfam" id="PF00990">
    <property type="entry name" value="GGDEF"/>
    <property type="match status" value="1"/>
</dbReference>
<dbReference type="InterPro" id="IPR052163">
    <property type="entry name" value="DGC-Regulatory_Protein"/>
</dbReference>
<dbReference type="Gene3D" id="3.30.450.350">
    <property type="entry name" value="CHASE domain"/>
    <property type="match status" value="1"/>
</dbReference>
<comment type="caution">
    <text evidence="8">The sequence shown here is derived from an EMBL/GenBank/DDBJ whole genome shotgun (WGS) entry which is preliminary data.</text>
</comment>
<dbReference type="CDD" id="cd01949">
    <property type="entry name" value="GGDEF"/>
    <property type="match status" value="1"/>
</dbReference>
<dbReference type="Gene3D" id="3.30.70.270">
    <property type="match status" value="1"/>
</dbReference>
<evidence type="ECO:0000256" key="5">
    <source>
        <dbReference type="SAM" id="Phobius"/>
    </source>
</evidence>
<dbReference type="PANTHER" id="PTHR46663:SF2">
    <property type="entry name" value="GGDEF DOMAIN-CONTAINING PROTEIN"/>
    <property type="match status" value="1"/>
</dbReference>
<dbReference type="InterPro" id="IPR006189">
    <property type="entry name" value="CHASE_dom"/>
</dbReference>
<name>A0ABM9WLY4_9GAMM</name>
<protein>
    <submittedName>
        <fullName evidence="8">GGDEF family protein</fullName>
    </submittedName>
</protein>
<feature type="domain" description="CHASE" evidence="6">
    <location>
        <begin position="107"/>
        <end position="243"/>
    </location>
</feature>
<feature type="domain" description="GGDEF" evidence="7">
    <location>
        <begin position="319"/>
        <end position="447"/>
    </location>
</feature>
<dbReference type="InterPro" id="IPR042240">
    <property type="entry name" value="CHASE_sf"/>
</dbReference>
<comment type="subcellular location">
    <subcellularLocation>
        <location evidence="1">Membrane</location>
    </subcellularLocation>
</comment>
<keyword evidence="9" id="KW-1185">Reference proteome</keyword>